<accession>A0A6G1HGX6</accession>
<dbReference type="InterPro" id="IPR036291">
    <property type="entry name" value="NAD(P)-bd_dom_sf"/>
</dbReference>
<keyword evidence="5" id="KW-1185">Reference proteome</keyword>
<keyword evidence="3" id="KW-0560">Oxidoreductase</keyword>
<dbReference type="InterPro" id="IPR057571">
    <property type="entry name" value="SDR_PhqE-like"/>
</dbReference>
<protein>
    <submittedName>
        <fullName evidence="4">NAD(P)-binding protein</fullName>
    </submittedName>
</protein>
<reference evidence="4" key="1">
    <citation type="journal article" date="2020" name="Stud. Mycol.">
        <title>101 Dothideomycetes genomes: a test case for predicting lifestyles and emergence of pathogens.</title>
        <authorList>
            <person name="Haridas S."/>
            <person name="Albert R."/>
            <person name="Binder M."/>
            <person name="Bloem J."/>
            <person name="Labutti K."/>
            <person name="Salamov A."/>
            <person name="Andreopoulos B."/>
            <person name="Baker S."/>
            <person name="Barry K."/>
            <person name="Bills G."/>
            <person name="Bluhm B."/>
            <person name="Cannon C."/>
            <person name="Castanera R."/>
            <person name="Culley D."/>
            <person name="Daum C."/>
            <person name="Ezra D."/>
            <person name="Gonzalez J."/>
            <person name="Henrissat B."/>
            <person name="Kuo A."/>
            <person name="Liang C."/>
            <person name="Lipzen A."/>
            <person name="Lutzoni F."/>
            <person name="Magnuson J."/>
            <person name="Mondo S."/>
            <person name="Nolan M."/>
            <person name="Ohm R."/>
            <person name="Pangilinan J."/>
            <person name="Park H.-J."/>
            <person name="Ramirez L."/>
            <person name="Alfaro M."/>
            <person name="Sun H."/>
            <person name="Tritt A."/>
            <person name="Yoshinaga Y."/>
            <person name="Zwiers L.-H."/>
            <person name="Turgeon B."/>
            <person name="Goodwin S."/>
            <person name="Spatafora J."/>
            <person name="Crous P."/>
            <person name="Grigoriev I."/>
        </authorList>
    </citation>
    <scope>NUCLEOTIDE SEQUENCE</scope>
    <source>
        <strain evidence="4">CBS 113979</strain>
    </source>
</reference>
<dbReference type="InterPro" id="IPR002347">
    <property type="entry name" value="SDR_fam"/>
</dbReference>
<proteinExistence type="inferred from homology"/>
<evidence type="ECO:0000313" key="5">
    <source>
        <dbReference type="Proteomes" id="UP000800041"/>
    </source>
</evidence>
<evidence type="ECO:0000313" key="4">
    <source>
        <dbReference type="EMBL" id="KAF1992486.1"/>
    </source>
</evidence>
<evidence type="ECO:0000256" key="3">
    <source>
        <dbReference type="ARBA" id="ARBA00023002"/>
    </source>
</evidence>
<organism evidence="4 5">
    <name type="scientific">Aulographum hederae CBS 113979</name>
    <dbReference type="NCBI Taxonomy" id="1176131"/>
    <lineage>
        <taxon>Eukaryota</taxon>
        <taxon>Fungi</taxon>
        <taxon>Dikarya</taxon>
        <taxon>Ascomycota</taxon>
        <taxon>Pezizomycotina</taxon>
        <taxon>Dothideomycetes</taxon>
        <taxon>Pleosporomycetidae</taxon>
        <taxon>Aulographales</taxon>
        <taxon>Aulographaceae</taxon>
    </lineage>
</organism>
<dbReference type="Pfam" id="PF23441">
    <property type="entry name" value="SDR"/>
    <property type="match status" value="1"/>
</dbReference>
<sequence length="259" mass="26909">MSSVYTSKLHNTSVLIFGGTSGIGFAVASACLSSGATVTISGSNPKKLSTASTRLQTSIVSPGSLSIFPCDLGDPTTLEDNLLVLLKAVTDDGAKKLDHVIFTAGNALSLKPLGEISAADIQAAQTVRFTAPLLLAKHLPTYLTVSADSSFTVTGGVNTTKPMPSWVVPCCVGAAIEGLTRSLAVDMAPARVNCVAPGAVKTELFEGIGEELQERFREGTLVKRLGRPEDVAEAYLYLVRDGFVTGTVLGSNGGSLLKY</sequence>
<name>A0A6G1HGX6_9PEZI</name>
<dbReference type="OrthoDB" id="294295at2759"/>
<dbReference type="Gene3D" id="3.40.50.720">
    <property type="entry name" value="NAD(P)-binding Rossmann-like Domain"/>
    <property type="match status" value="1"/>
</dbReference>
<dbReference type="PRINTS" id="PR00081">
    <property type="entry name" value="GDHRDH"/>
</dbReference>
<dbReference type="AlphaFoldDB" id="A0A6G1HGX6"/>
<dbReference type="CDD" id="cd05233">
    <property type="entry name" value="SDR_c"/>
    <property type="match status" value="1"/>
</dbReference>
<gene>
    <name evidence="4" type="ORF">K402DRAFT_388141</name>
</gene>
<dbReference type="Proteomes" id="UP000800041">
    <property type="component" value="Unassembled WGS sequence"/>
</dbReference>
<evidence type="ECO:0000256" key="1">
    <source>
        <dbReference type="ARBA" id="ARBA00006484"/>
    </source>
</evidence>
<dbReference type="PANTHER" id="PTHR43477">
    <property type="entry name" value="DIHYDROANTICAPSIN 7-DEHYDROGENASE"/>
    <property type="match status" value="1"/>
</dbReference>
<dbReference type="GO" id="GO:0016491">
    <property type="term" value="F:oxidoreductase activity"/>
    <property type="evidence" value="ECO:0007669"/>
    <property type="project" value="UniProtKB-KW"/>
</dbReference>
<dbReference type="PANTHER" id="PTHR43477:SF1">
    <property type="entry name" value="DIHYDROANTICAPSIN 7-DEHYDROGENASE"/>
    <property type="match status" value="1"/>
</dbReference>
<keyword evidence="2" id="KW-0521">NADP</keyword>
<comment type="similarity">
    <text evidence="1">Belongs to the short-chain dehydrogenases/reductases (SDR) family.</text>
</comment>
<dbReference type="EMBL" id="ML977137">
    <property type="protein sequence ID" value="KAF1992486.1"/>
    <property type="molecule type" value="Genomic_DNA"/>
</dbReference>
<dbReference type="InterPro" id="IPR051122">
    <property type="entry name" value="SDR_DHRS6-like"/>
</dbReference>
<evidence type="ECO:0000256" key="2">
    <source>
        <dbReference type="ARBA" id="ARBA00022857"/>
    </source>
</evidence>
<dbReference type="SUPFAM" id="SSF51735">
    <property type="entry name" value="NAD(P)-binding Rossmann-fold domains"/>
    <property type="match status" value="1"/>
</dbReference>